<dbReference type="RefSeq" id="WP_184792763.1">
    <property type="nucleotide sequence ID" value="NZ_BONT01000028.1"/>
</dbReference>
<comment type="caution">
    <text evidence="1">The sequence shown here is derived from an EMBL/GenBank/DDBJ whole genome shotgun (WGS) entry which is preliminary data.</text>
</comment>
<name>A0A841G1P4_9ACTN</name>
<gene>
    <name evidence="1" type="ORF">HNR73_007579</name>
</gene>
<dbReference type="Proteomes" id="UP000548476">
    <property type="component" value="Unassembled WGS sequence"/>
</dbReference>
<sequence>MYTLTQIRAAIDAAEPTPILDEVAFRAAADRPEHTELLAGVRAEAAREEPLPELTHELYGRYVRDGDRMAYERRYFARRARLVACAAAALVDRRPEDLARLDEVLWRICDEYSWCLPAHKHHADIFGRTPDLGVDLFAAETAHTLAETVGLLRTELAPETVARVEGEVRRRVLAPWLDDIRPQHWETMTNNWSAVCAGAAGMAALWLDDGEPRRLTGVVDRIQRAMEVFRSGFEADGGCPEGLSYWVYGYGYFVYFAEALRARTGLDMLPETRAVAAFPSVVDFGDGRCVSFSDGGEDAYVPTGLASLLHERLGTVVPELTGVTGFEVDHCHRWGHLSRDLLWTDPELIGRRGPDRRDYLPDLAWVVDRSTVDGVRIGFAAKGGHNAEPHNHNDLGHFLLYCGGEQLLADLGAGLYDKAYFSPRRYDSIYPSAEGHSVPVIGGAIQQAGREREAVVVEHRDTGEGVHLELDLSAAYDMEGSFTRVFDWWSTGELSIRDRFSATGVPLVERFVSRVEPVLGDGIIVWRGKRGRVTLTYEPGHFTATSDRIDTVDHHQNPDTVHRLHLTGKTAAEHSLSITLEVLD</sequence>
<dbReference type="Gene3D" id="2.70.98.70">
    <property type="match status" value="1"/>
</dbReference>
<evidence type="ECO:0000313" key="2">
    <source>
        <dbReference type="Proteomes" id="UP000548476"/>
    </source>
</evidence>
<dbReference type="InterPro" id="IPR008929">
    <property type="entry name" value="Chondroitin_lyas"/>
</dbReference>
<evidence type="ECO:0008006" key="3">
    <source>
        <dbReference type="Google" id="ProtNLM"/>
    </source>
</evidence>
<dbReference type="EMBL" id="JACHGT010000024">
    <property type="protein sequence ID" value="MBB6039682.1"/>
    <property type="molecule type" value="Genomic_DNA"/>
</dbReference>
<dbReference type="Gene3D" id="1.50.10.100">
    <property type="entry name" value="Chondroitin AC/alginate lyase"/>
    <property type="match status" value="1"/>
</dbReference>
<proteinExistence type="predicted"/>
<dbReference type="SUPFAM" id="SSF48230">
    <property type="entry name" value="Chondroitin AC/alginate lyase"/>
    <property type="match status" value="1"/>
</dbReference>
<evidence type="ECO:0000313" key="1">
    <source>
        <dbReference type="EMBL" id="MBB6039682.1"/>
    </source>
</evidence>
<reference evidence="1 2" key="1">
    <citation type="submission" date="2020-08" db="EMBL/GenBank/DDBJ databases">
        <title>Genomic Encyclopedia of Type Strains, Phase IV (KMG-IV): sequencing the most valuable type-strain genomes for metagenomic binning, comparative biology and taxonomic classification.</title>
        <authorList>
            <person name="Goeker M."/>
        </authorList>
    </citation>
    <scope>NUCLEOTIDE SEQUENCE [LARGE SCALE GENOMIC DNA]</scope>
    <source>
        <strain evidence="1 2">YIM 65646</strain>
    </source>
</reference>
<keyword evidence="2" id="KW-1185">Reference proteome</keyword>
<accession>A0A841G1P4</accession>
<dbReference type="AlphaFoldDB" id="A0A841G1P4"/>
<organism evidence="1 2">
    <name type="scientific">Phytomonospora endophytica</name>
    <dbReference type="NCBI Taxonomy" id="714109"/>
    <lineage>
        <taxon>Bacteria</taxon>
        <taxon>Bacillati</taxon>
        <taxon>Actinomycetota</taxon>
        <taxon>Actinomycetes</taxon>
        <taxon>Micromonosporales</taxon>
        <taxon>Micromonosporaceae</taxon>
        <taxon>Phytomonospora</taxon>
    </lineage>
</organism>
<protein>
    <recommendedName>
        <fullName evidence="3">Heparinase II/III-like protein</fullName>
    </recommendedName>
</protein>